<dbReference type="EMBL" id="BONZ01000071">
    <property type="protein sequence ID" value="GIH18751.1"/>
    <property type="molecule type" value="Genomic_DNA"/>
</dbReference>
<comment type="caution">
    <text evidence="9">The sequence shown here is derived from an EMBL/GenBank/DDBJ whole genome shotgun (WGS) entry which is preliminary data.</text>
</comment>
<evidence type="ECO:0000259" key="8">
    <source>
        <dbReference type="Pfam" id="PF03176"/>
    </source>
</evidence>
<dbReference type="InterPro" id="IPR050545">
    <property type="entry name" value="Mycobact_MmpL"/>
</dbReference>
<dbReference type="Proteomes" id="UP000642748">
    <property type="component" value="Unassembled WGS sequence"/>
</dbReference>
<keyword evidence="6 7" id="KW-0472">Membrane</keyword>
<gene>
    <name evidence="9" type="ORF">Raf01_69230</name>
</gene>
<reference evidence="9" key="1">
    <citation type="submission" date="2021-01" db="EMBL/GenBank/DDBJ databases">
        <title>Whole genome shotgun sequence of Rugosimonospora africana NBRC 104875.</title>
        <authorList>
            <person name="Komaki H."/>
            <person name="Tamura T."/>
        </authorList>
    </citation>
    <scope>NUCLEOTIDE SEQUENCE</scope>
    <source>
        <strain evidence="9">NBRC 104875</strain>
    </source>
</reference>
<dbReference type="Gene3D" id="1.20.1640.10">
    <property type="entry name" value="Multidrug efflux transporter AcrB transmembrane domain"/>
    <property type="match status" value="2"/>
</dbReference>
<feature type="transmembrane region" description="Helical" evidence="7">
    <location>
        <begin position="371"/>
        <end position="391"/>
    </location>
</feature>
<keyword evidence="3" id="KW-1003">Cell membrane</keyword>
<feature type="domain" description="Membrane transport protein MMPL" evidence="8">
    <location>
        <begin position="50"/>
        <end position="369"/>
    </location>
</feature>
<feature type="transmembrane region" description="Helical" evidence="7">
    <location>
        <begin position="179"/>
        <end position="196"/>
    </location>
</feature>
<protein>
    <submittedName>
        <fullName evidence="9">Membrane protein</fullName>
    </submittedName>
</protein>
<evidence type="ECO:0000256" key="7">
    <source>
        <dbReference type="SAM" id="Phobius"/>
    </source>
</evidence>
<organism evidence="9 10">
    <name type="scientific">Rugosimonospora africana</name>
    <dbReference type="NCBI Taxonomy" id="556532"/>
    <lineage>
        <taxon>Bacteria</taxon>
        <taxon>Bacillati</taxon>
        <taxon>Actinomycetota</taxon>
        <taxon>Actinomycetes</taxon>
        <taxon>Micromonosporales</taxon>
        <taxon>Micromonosporaceae</taxon>
        <taxon>Rugosimonospora</taxon>
    </lineage>
</organism>
<evidence type="ECO:0000256" key="2">
    <source>
        <dbReference type="ARBA" id="ARBA00010157"/>
    </source>
</evidence>
<comment type="similarity">
    <text evidence="2">Belongs to the resistance-nodulation-cell division (RND) (TC 2.A.6) family. MmpL subfamily.</text>
</comment>
<dbReference type="AlphaFoldDB" id="A0A8J3QYB7"/>
<evidence type="ECO:0000256" key="1">
    <source>
        <dbReference type="ARBA" id="ARBA00004651"/>
    </source>
</evidence>
<feature type="transmembrane region" description="Helical" evidence="7">
    <location>
        <begin position="587"/>
        <end position="607"/>
    </location>
</feature>
<evidence type="ECO:0000256" key="4">
    <source>
        <dbReference type="ARBA" id="ARBA00022692"/>
    </source>
</evidence>
<dbReference type="Pfam" id="PF03176">
    <property type="entry name" value="MMPL"/>
    <property type="match status" value="2"/>
</dbReference>
<accession>A0A8J3QYB7</accession>
<feature type="transmembrane region" description="Helical" evidence="7">
    <location>
        <begin position="530"/>
        <end position="547"/>
    </location>
</feature>
<feature type="domain" description="Membrane transport protein MMPL" evidence="8">
    <location>
        <begin position="475"/>
        <end position="696"/>
    </location>
</feature>
<keyword evidence="4 7" id="KW-0812">Transmembrane</keyword>
<feature type="transmembrane region" description="Helical" evidence="7">
    <location>
        <begin position="236"/>
        <end position="258"/>
    </location>
</feature>
<proteinExistence type="inferred from homology"/>
<evidence type="ECO:0000313" key="9">
    <source>
        <dbReference type="EMBL" id="GIH18751.1"/>
    </source>
</evidence>
<dbReference type="PANTHER" id="PTHR33406:SF6">
    <property type="entry name" value="MEMBRANE PROTEIN YDGH-RELATED"/>
    <property type="match status" value="1"/>
</dbReference>
<keyword evidence="5 7" id="KW-1133">Transmembrane helix</keyword>
<sequence length="702" mass="73768">MAQHRAERHRHPLRWLLPALAVLAWLVVGGTLGPLFSKTTDVQKNNNAAFLPSNAESTKVQALDKNFTSTETTPAIVVYFRAGGLTPADKAKIQSDVSQMSQRFAGRIAGPPAGPVISKDGQAAAVTLQFTSSDQNALKTEIPALRALAGTAPGLSAHVAGPAGILADLVDSFKGLDGILLYVTGLIVLVILVLVYRSPILPVLVLACSVLALTLANGLVYLLAKNDVLTLNGQSNGILDVLVLGAATDYALLLVSRFREECRVHRGRFDAIRAALRGAVEPIGASGTTVAIALLCLLLSDLSSNRSLGPVGAIGIGCSLLAMLTLLPAVLALFGRAAFWPFRPHFQSHPAEQHGVWSRIARAVGRRRRPVWIITVLVLIGLGSGLFQLNANGIPEDKSFSKTVDSTTGADVLAAHFPAGSGSPAEVIFKADKLQPVLAAVRRVPGVAQAVPFAGQDVPPGAPGATPKVVNGLSRVDATLAADPDSTRAFSILRQIRASVHAVPGADAKVGGFTATNLDVEDTAKRDRNVIIPVVLAVVFVILVLLLRCLVAPLVLVVTVVLSFLGTLGVSGYVFHNLFKFAGADAAFPLFAFVFLVALGVDYNIFLISRVREEVCKRGHQAGVLSGLTVTGGVITSAGFVLAATFAALTVIPLVFLTEIAFTVAFGVLLDTLVVRSLLVPAVLVDIGRPAWWPSPLWRQGP</sequence>
<feature type="transmembrane region" description="Helical" evidence="7">
    <location>
        <begin position="279"/>
        <end position="300"/>
    </location>
</feature>
<dbReference type="SUPFAM" id="SSF82866">
    <property type="entry name" value="Multidrug efflux transporter AcrB transmembrane domain"/>
    <property type="match status" value="2"/>
</dbReference>
<keyword evidence="10" id="KW-1185">Reference proteome</keyword>
<evidence type="ECO:0000256" key="6">
    <source>
        <dbReference type="ARBA" id="ARBA00023136"/>
    </source>
</evidence>
<evidence type="ECO:0000256" key="3">
    <source>
        <dbReference type="ARBA" id="ARBA00022475"/>
    </source>
</evidence>
<feature type="transmembrane region" description="Helical" evidence="7">
    <location>
        <begin position="12"/>
        <end position="36"/>
    </location>
</feature>
<evidence type="ECO:0000256" key="5">
    <source>
        <dbReference type="ARBA" id="ARBA00022989"/>
    </source>
</evidence>
<feature type="transmembrane region" description="Helical" evidence="7">
    <location>
        <begin position="628"/>
        <end position="654"/>
    </location>
</feature>
<dbReference type="PANTHER" id="PTHR33406">
    <property type="entry name" value="MEMBRANE PROTEIN MJ1562-RELATED"/>
    <property type="match status" value="1"/>
</dbReference>
<feature type="transmembrane region" description="Helical" evidence="7">
    <location>
        <begin position="554"/>
        <end position="575"/>
    </location>
</feature>
<dbReference type="InterPro" id="IPR004869">
    <property type="entry name" value="MMPL_dom"/>
</dbReference>
<comment type="subcellular location">
    <subcellularLocation>
        <location evidence="1">Cell membrane</location>
        <topology evidence="1">Multi-pass membrane protein</topology>
    </subcellularLocation>
</comment>
<name>A0A8J3QYB7_9ACTN</name>
<feature type="transmembrane region" description="Helical" evidence="7">
    <location>
        <begin position="203"/>
        <end position="224"/>
    </location>
</feature>
<feature type="transmembrane region" description="Helical" evidence="7">
    <location>
        <begin position="312"/>
        <end position="334"/>
    </location>
</feature>
<dbReference type="GO" id="GO:0005886">
    <property type="term" value="C:plasma membrane"/>
    <property type="evidence" value="ECO:0007669"/>
    <property type="project" value="UniProtKB-SubCell"/>
</dbReference>
<evidence type="ECO:0000313" key="10">
    <source>
        <dbReference type="Proteomes" id="UP000642748"/>
    </source>
</evidence>
<dbReference type="RefSeq" id="WP_373319660.1">
    <property type="nucleotide sequence ID" value="NZ_BONZ01000071.1"/>
</dbReference>